<dbReference type="Proteomes" id="UP001153050">
    <property type="component" value="Unassembled WGS sequence"/>
</dbReference>
<gene>
    <name evidence="1" type="ORF">MES5069_270149</name>
</gene>
<name>A0ABM9DW31_9HYPH</name>
<keyword evidence="2" id="KW-1185">Reference proteome</keyword>
<protein>
    <submittedName>
        <fullName evidence="1">Uncharacterized protein</fullName>
    </submittedName>
</protein>
<comment type="caution">
    <text evidence="1">The sequence shown here is derived from an EMBL/GenBank/DDBJ whole genome shotgun (WGS) entry which is preliminary data.</text>
</comment>
<dbReference type="EMBL" id="CAKXZT010000121">
    <property type="protein sequence ID" value="CAH2400918.1"/>
    <property type="molecule type" value="Genomic_DNA"/>
</dbReference>
<organism evidence="1 2">
    <name type="scientific">Mesorhizobium escarrei</name>
    <dbReference type="NCBI Taxonomy" id="666018"/>
    <lineage>
        <taxon>Bacteria</taxon>
        <taxon>Pseudomonadati</taxon>
        <taxon>Pseudomonadota</taxon>
        <taxon>Alphaproteobacteria</taxon>
        <taxon>Hyphomicrobiales</taxon>
        <taxon>Phyllobacteriaceae</taxon>
        <taxon>Mesorhizobium</taxon>
    </lineage>
</organism>
<proteinExistence type="predicted"/>
<sequence length="48" mass="5657">MAKRSDGKMRLFKPFREDAARRVEKSNWLPKLPVEVLKQLFCQRAPAI</sequence>
<reference evidence="1 2" key="1">
    <citation type="submission" date="2022-03" db="EMBL/GenBank/DDBJ databases">
        <authorList>
            <person name="Brunel B."/>
        </authorList>
    </citation>
    <scope>NUCLEOTIDE SEQUENCE [LARGE SCALE GENOMIC DNA]</scope>
    <source>
        <strain evidence="1">STM5069sample</strain>
    </source>
</reference>
<accession>A0ABM9DW31</accession>
<evidence type="ECO:0000313" key="2">
    <source>
        <dbReference type="Proteomes" id="UP001153050"/>
    </source>
</evidence>
<evidence type="ECO:0000313" key="1">
    <source>
        <dbReference type="EMBL" id="CAH2400918.1"/>
    </source>
</evidence>